<protein>
    <submittedName>
        <fullName evidence="2">Uncharacterized protein</fullName>
    </submittedName>
</protein>
<evidence type="ECO:0000256" key="1">
    <source>
        <dbReference type="SAM" id="MobiDB-lite"/>
    </source>
</evidence>
<evidence type="ECO:0000313" key="3">
    <source>
        <dbReference type="Proteomes" id="UP000053268"/>
    </source>
</evidence>
<name>A0A194PKP0_PAPXU</name>
<feature type="compositionally biased region" description="Low complexity" evidence="1">
    <location>
        <begin position="49"/>
        <end position="58"/>
    </location>
</feature>
<sequence>MCVSRGGKTATAIEAPWHDLPQSATMPECAARSAPSLLKARDSPHTARRPAPSRALLPPQKPPLAPSPD</sequence>
<dbReference type="Proteomes" id="UP000053268">
    <property type="component" value="Unassembled WGS sequence"/>
</dbReference>
<keyword evidence="3" id="KW-1185">Reference proteome</keyword>
<dbReference type="EMBL" id="KQ459602">
    <property type="protein sequence ID" value="KPI93299.1"/>
    <property type="molecule type" value="Genomic_DNA"/>
</dbReference>
<gene>
    <name evidence="2" type="ORF">RR46_10559</name>
</gene>
<accession>A0A194PKP0</accession>
<reference evidence="2 3" key="1">
    <citation type="journal article" date="2015" name="Nat. Commun.">
        <title>Outbred genome sequencing and CRISPR/Cas9 gene editing in butterflies.</title>
        <authorList>
            <person name="Li X."/>
            <person name="Fan D."/>
            <person name="Zhang W."/>
            <person name="Liu G."/>
            <person name="Zhang L."/>
            <person name="Zhao L."/>
            <person name="Fang X."/>
            <person name="Chen L."/>
            <person name="Dong Y."/>
            <person name="Chen Y."/>
            <person name="Ding Y."/>
            <person name="Zhao R."/>
            <person name="Feng M."/>
            <person name="Zhu Y."/>
            <person name="Feng Y."/>
            <person name="Jiang X."/>
            <person name="Zhu D."/>
            <person name="Xiang H."/>
            <person name="Feng X."/>
            <person name="Li S."/>
            <person name="Wang J."/>
            <person name="Zhang G."/>
            <person name="Kronforst M.R."/>
            <person name="Wang W."/>
        </authorList>
    </citation>
    <scope>NUCLEOTIDE SEQUENCE [LARGE SCALE GENOMIC DNA]</scope>
    <source>
        <strain evidence="2">Ya'a_city_454_Px</strain>
        <tissue evidence="2">Whole body</tissue>
    </source>
</reference>
<proteinExistence type="predicted"/>
<organism evidence="2 3">
    <name type="scientific">Papilio xuthus</name>
    <name type="common">Asian swallowtail butterfly</name>
    <dbReference type="NCBI Taxonomy" id="66420"/>
    <lineage>
        <taxon>Eukaryota</taxon>
        <taxon>Metazoa</taxon>
        <taxon>Ecdysozoa</taxon>
        <taxon>Arthropoda</taxon>
        <taxon>Hexapoda</taxon>
        <taxon>Insecta</taxon>
        <taxon>Pterygota</taxon>
        <taxon>Neoptera</taxon>
        <taxon>Endopterygota</taxon>
        <taxon>Lepidoptera</taxon>
        <taxon>Glossata</taxon>
        <taxon>Ditrysia</taxon>
        <taxon>Papilionoidea</taxon>
        <taxon>Papilionidae</taxon>
        <taxon>Papilioninae</taxon>
        <taxon>Papilio</taxon>
    </lineage>
</organism>
<dbReference type="AlphaFoldDB" id="A0A194PKP0"/>
<feature type="compositionally biased region" description="Pro residues" evidence="1">
    <location>
        <begin position="59"/>
        <end position="69"/>
    </location>
</feature>
<feature type="region of interest" description="Disordered" evidence="1">
    <location>
        <begin position="1"/>
        <end position="69"/>
    </location>
</feature>
<evidence type="ECO:0000313" key="2">
    <source>
        <dbReference type="EMBL" id="KPI93299.1"/>
    </source>
</evidence>